<dbReference type="GO" id="GO:0005524">
    <property type="term" value="F:ATP binding"/>
    <property type="evidence" value="ECO:0007669"/>
    <property type="project" value="UniProtKB-KW"/>
</dbReference>
<dbReference type="PROSITE" id="PS50893">
    <property type="entry name" value="ABC_TRANSPORTER_2"/>
    <property type="match status" value="1"/>
</dbReference>
<dbReference type="Proteomes" id="UP000305778">
    <property type="component" value="Unassembled WGS sequence"/>
</dbReference>
<accession>A0A4U0S6E0</accession>
<dbReference type="PANTHER" id="PTHR43820">
    <property type="entry name" value="HIGH-AFFINITY BRANCHED-CHAIN AMINO ACID TRANSPORT ATP-BINDING PROTEIN LIVF"/>
    <property type="match status" value="1"/>
</dbReference>
<evidence type="ECO:0000256" key="3">
    <source>
        <dbReference type="ARBA" id="ARBA00022741"/>
    </source>
</evidence>
<dbReference type="InterPro" id="IPR003439">
    <property type="entry name" value="ABC_transporter-like_ATP-bd"/>
</dbReference>
<dbReference type="GO" id="GO:0016887">
    <property type="term" value="F:ATP hydrolysis activity"/>
    <property type="evidence" value="ECO:0007669"/>
    <property type="project" value="InterPro"/>
</dbReference>
<evidence type="ECO:0000313" key="8">
    <source>
        <dbReference type="Proteomes" id="UP000305778"/>
    </source>
</evidence>
<dbReference type="InterPro" id="IPR052156">
    <property type="entry name" value="BCAA_Transport_ATP-bd_LivF"/>
</dbReference>
<evidence type="ECO:0000259" key="6">
    <source>
        <dbReference type="PROSITE" id="PS50893"/>
    </source>
</evidence>
<dbReference type="CDD" id="cd03224">
    <property type="entry name" value="ABC_TM1139_LivF_branched"/>
    <property type="match status" value="1"/>
</dbReference>
<keyword evidence="3" id="KW-0547">Nucleotide-binding</keyword>
<comment type="similarity">
    <text evidence="1">Belongs to the ABC transporter superfamily.</text>
</comment>
<dbReference type="PANTHER" id="PTHR43820:SF6">
    <property type="entry name" value="ABC TRANSPORTER ATP-BINDING PROTEIN"/>
    <property type="match status" value="1"/>
</dbReference>
<organism evidence="7 8">
    <name type="scientific">Actinacidiphila oryziradicis</name>
    <dbReference type="NCBI Taxonomy" id="2571141"/>
    <lineage>
        <taxon>Bacteria</taxon>
        <taxon>Bacillati</taxon>
        <taxon>Actinomycetota</taxon>
        <taxon>Actinomycetes</taxon>
        <taxon>Kitasatosporales</taxon>
        <taxon>Streptomycetaceae</taxon>
        <taxon>Actinacidiphila</taxon>
    </lineage>
</organism>
<dbReference type="GO" id="GO:0015807">
    <property type="term" value="P:L-amino acid transport"/>
    <property type="evidence" value="ECO:0007669"/>
    <property type="project" value="TreeGrafter"/>
</dbReference>
<dbReference type="AlphaFoldDB" id="A0A4U0S6E0"/>
<sequence length="251" mass="26324">MAGQLLVLDNVTAGYGLGDVLHGVDLAVSEGEVVCLIGPNGAGKSTVLRTVSGLLRPGGGRVLLRGEPVDALSPRERLLRGIAHVPQERSLFPAMSVWDNLLMGGHILPGSRGGRADVRRRADVIAERFPIVAARRGDAAGSLSGGEQKQVELARALMLDPALMLLDEPSIGLEPRARHAVFETVRSLADGGRTILLVEQNARSGLAVSDRGAIMESGRVRLTGSGVSLLADPRVARLYLGAGGGTRKEEV</sequence>
<reference evidence="7 8" key="1">
    <citation type="submission" date="2019-04" db="EMBL/GenBank/DDBJ databases">
        <title>Streptomyces oryziradicis sp. nov., a novel actinomycete isolated from rhizosphere soil of rice (Oryza sativa L.).</title>
        <authorList>
            <person name="Li C."/>
        </authorList>
    </citation>
    <scope>NUCLEOTIDE SEQUENCE [LARGE SCALE GENOMIC DNA]</scope>
    <source>
        <strain evidence="7 8">NEAU-C40</strain>
    </source>
</reference>
<dbReference type="Pfam" id="PF00005">
    <property type="entry name" value="ABC_tran"/>
    <property type="match status" value="1"/>
</dbReference>
<dbReference type="RefSeq" id="WP_136728188.1">
    <property type="nucleotide sequence ID" value="NZ_JAOPYF010000201.1"/>
</dbReference>
<keyword evidence="4 7" id="KW-0067">ATP-binding</keyword>
<dbReference type="InterPro" id="IPR027417">
    <property type="entry name" value="P-loop_NTPase"/>
</dbReference>
<dbReference type="GO" id="GO:0015658">
    <property type="term" value="F:branched-chain amino acid transmembrane transporter activity"/>
    <property type="evidence" value="ECO:0007669"/>
    <property type="project" value="TreeGrafter"/>
</dbReference>
<feature type="domain" description="ABC transporter" evidence="6">
    <location>
        <begin position="6"/>
        <end position="242"/>
    </location>
</feature>
<keyword evidence="8" id="KW-1185">Reference proteome</keyword>
<name>A0A4U0S6E0_9ACTN</name>
<keyword evidence="5" id="KW-0029">Amino-acid transport</keyword>
<evidence type="ECO:0000313" key="7">
    <source>
        <dbReference type="EMBL" id="TKA04670.1"/>
    </source>
</evidence>
<comment type="caution">
    <text evidence="7">The sequence shown here is derived from an EMBL/GenBank/DDBJ whole genome shotgun (WGS) entry which is preliminary data.</text>
</comment>
<dbReference type="SMART" id="SM00382">
    <property type="entry name" value="AAA"/>
    <property type="match status" value="1"/>
</dbReference>
<dbReference type="SUPFAM" id="SSF52540">
    <property type="entry name" value="P-loop containing nucleoside triphosphate hydrolases"/>
    <property type="match status" value="1"/>
</dbReference>
<dbReference type="InterPro" id="IPR003593">
    <property type="entry name" value="AAA+_ATPase"/>
</dbReference>
<proteinExistence type="inferred from homology"/>
<dbReference type="OrthoDB" id="9776369at2"/>
<evidence type="ECO:0000256" key="4">
    <source>
        <dbReference type="ARBA" id="ARBA00022840"/>
    </source>
</evidence>
<protein>
    <submittedName>
        <fullName evidence="7">ABC transporter ATP-binding protein</fullName>
    </submittedName>
</protein>
<evidence type="ECO:0000256" key="1">
    <source>
        <dbReference type="ARBA" id="ARBA00005417"/>
    </source>
</evidence>
<dbReference type="EMBL" id="SUMC01000049">
    <property type="protein sequence ID" value="TKA04670.1"/>
    <property type="molecule type" value="Genomic_DNA"/>
</dbReference>
<evidence type="ECO:0000256" key="5">
    <source>
        <dbReference type="ARBA" id="ARBA00022970"/>
    </source>
</evidence>
<gene>
    <name evidence="7" type="ORF">FCI23_34920</name>
</gene>
<dbReference type="Gene3D" id="3.40.50.300">
    <property type="entry name" value="P-loop containing nucleotide triphosphate hydrolases"/>
    <property type="match status" value="1"/>
</dbReference>
<keyword evidence="2" id="KW-0813">Transport</keyword>
<evidence type="ECO:0000256" key="2">
    <source>
        <dbReference type="ARBA" id="ARBA00022448"/>
    </source>
</evidence>